<evidence type="ECO:0000256" key="1">
    <source>
        <dbReference type="SAM" id="MobiDB-lite"/>
    </source>
</evidence>
<gene>
    <name evidence="2" type="ORF">BN1708_019277</name>
</gene>
<sequence length="27" mass="3335">LGRPRCRHDRRSPPPQVQRSRSRHSRR</sequence>
<dbReference type="Proteomes" id="UP000044602">
    <property type="component" value="Unassembled WGS sequence"/>
</dbReference>
<dbReference type="AlphaFoldDB" id="A0A0G4MHP3"/>
<name>A0A0G4MHP3_VERLO</name>
<keyword evidence="3" id="KW-1185">Reference proteome</keyword>
<feature type="compositionally biased region" description="Basic residues" evidence="1">
    <location>
        <begin position="1"/>
        <end position="10"/>
    </location>
</feature>
<proteinExistence type="predicted"/>
<evidence type="ECO:0000313" key="2">
    <source>
        <dbReference type="EMBL" id="CRK33702.1"/>
    </source>
</evidence>
<feature type="region of interest" description="Disordered" evidence="1">
    <location>
        <begin position="1"/>
        <end position="27"/>
    </location>
</feature>
<evidence type="ECO:0000313" key="3">
    <source>
        <dbReference type="Proteomes" id="UP000044602"/>
    </source>
</evidence>
<feature type="non-terminal residue" evidence="2">
    <location>
        <position position="1"/>
    </location>
</feature>
<accession>A0A0G4MHP3</accession>
<organism evidence="2 3">
    <name type="scientific">Verticillium longisporum</name>
    <name type="common">Verticillium dahliae var. longisporum</name>
    <dbReference type="NCBI Taxonomy" id="100787"/>
    <lineage>
        <taxon>Eukaryota</taxon>
        <taxon>Fungi</taxon>
        <taxon>Dikarya</taxon>
        <taxon>Ascomycota</taxon>
        <taxon>Pezizomycotina</taxon>
        <taxon>Sordariomycetes</taxon>
        <taxon>Hypocreomycetidae</taxon>
        <taxon>Glomerellales</taxon>
        <taxon>Plectosphaerellaceae</taxon>
        <taxon>Verticillium</taxon>
    </lineage>
</organism>
<dbReference type="EMBL" id="CVQH01022603">
    <property type="protein sequence ID" value="CRK33702.1"/>
    <property type="molecule type" value="Genomic_DNA"/>
</dbReference>
<protein>
    <submittedName>
        <fullName evidence="2">Uncharacterized protein</fullName>
    </submittedName>
</protein>
<reference evidence="2 3" key="1">
    <citation type="submission" date="2015-05" db="EMBL/GenBank/DDBJ databases">
        <authorList>
            <person name="Wang D.B."/>
            <person name="Wang M."/>
        </authorList>
    </citation>
    <scope>NUCLEOTIDE SEQUENCE [LARGE SCALE GENOMIC DNA]</scope>
    <source>
        <strain evidence="2">VL1</strain>
    </source>
</reference>